<dbReference type="Proteomes" id="UP000789920">
    <property type="component" value="Unassembled WGS sequence"/>
</dbReference>
<evidence type="ECO:0000313" key="2">
    <source>
        <dbReference type="Proteomes" id="UP000789920"/>
    </source>
</evidence>
<reference evidence="1" key="1">
    <citation type="submission" date="2021-06" db="EMBL/GenBank/DDBJ databases">
        <authorList>
            <person name="Kallberg Y."/>
            <person name="Tangrot J."/>
            <person name="Rosling A."/>
        </authorList>
    </citation>
    <scope>NUCLEOTIDE SEQUENCE</scope>
    <source>
        <strain evidence="1">MA461A</strain>
    </source>
</reference>
<keyword evidence="2" id="KW-1185">Reference proteome</keyword>
<dbReference type="EMBL" id="CAJVQC010012012">
    <property type="protein sequence ID" value="CAG8633883.1"/>
    <property type="molecule type" value="Genomic_DNA"/>
</dbReference>
<gene>
    <name evidence="1" type="ORF">RPERSI_LOCUS7223</name>
</gene>
<proteinExistence type="predicted"/>
<protein>
    <submittedName>
        <fullName evidence="1">34882_t:CDS:1</fullName>
    </submittedName>
</protein>
<accession>A0ACA9N5K5</accession>
<name>A0ACA9N5K5_9GLOM</name>
<sequence>MNILDVASSETSAVVVPQSSVHILRETLVKWIIKDSLPFVTNSEKRSISMILSIKILVKGYTRK</sequence>
<organism evidence="1 2">
    <name type="scientific">Racocetra persica</name>
    <dbReference type="NCBI Taxonomy" id="160502"/>
    <lineage>
        <taxon>Eukaryota</taxon>
        <taxon>Fungi</taxon>
        <taxon>Fungi incertae sedis</taxon>
        <taxon>Mucoromycota</taxon>
        <taxon>Glomeromycotina</taxon>
        <taxon>Glomeromycetes</taxon>
        <taxon>Diversisporales</taxon>
        <taxon>Gigasporaceae</taxon>
        <taxon>Racocetra</taxon>
    </lineage>
</organism>
<evidence type="ECO:0000313" key="1">
    <source>
        <dbReference type="EMBL" id="CAG8633883.1"/>
    </source>
</evidence>
<comment type="caution">
    <text evidence="1">The sequence shown here is derived from an EMBL/GenBank/DDBJ whole genome shotgun (WGS) entry which is preliminary data.</text>
</comment>